<organism evidence="1 2">
    <name type="scientific">Devosia nanyangense</name>
    <dbReference type="NCBI Taxonomy" id="1228055"/>
    <lineage>
        <taxon>Bacteria</taxon>
        <taxon>Pseudomonadati</taxon>
        <taxon>Pseudomonadota</taxon>
        <taxon>Alphaproteobacteria</taxon>
        <taxon>Hyphomicrobiales</taxon>
        <taxon>Devosiaceae</taxon>
        <taxon>Devosia</taxon>
    </lineage>
</organism>
<reference evidence="1" key="1">
    <citation type="submission" date="2020-07" db="EMBL/GenBank/DDBJ databases">
        <title>Huge and variable diversity of episymbiotic CPR bacteria and DPANN archaea in groundwater ecosystems.</title>
        <authorList>
            <person name="He C.Y."/>
            <person name="Keren R."/>
            <person name="Whittaker M."/>
            <person name="Farag I.F."/>
            <person name="Doudna J."/>
            <person name="Cate J.H.D."/>
            <person name="Banfield J.F."/>
        </authorList>
    </citation>
    <scope>NUCLEOTIDE SEQUENCE</scope>
    <source>
        <strain evidence="1">NC_groundwater_1586_Pr3_B-0.1um_66_15</strain>
    </source>
</reference>
<proteinExistence type="predicted"/>
<evidence type="ECO:0000313" key="1">
    <source>
        <dbReference type="EMBL" id="MBI4924143.1"/>
    </source>
</evidence>
<name>A0A933P0U3_9HYPH</name>
<dbReference type="AlphaFoldDB" id="A0A933P0U3"/>
<sequence length="143" mass="15436">MKVASALLKNRKVFIQPYAETTSGVWIGFGPVRVYQVDQAAEIGLGIRDALELSKRGVPHPSSDGWKEIQRPMLEAVGARNWGALAKGARAVGLECSDGIVTITPSREYQHDGGTDLVDRAITVSLDSENIGELLVQAFELST</sequence>
<evidence type="ECO:0000313" key="2">
    <source>
        <dbReference type="Proteomes" id="UP000782610"/>
    </source>
</evidence>
<gene>
    <name evidence="1" type="ORF">HY834_20600</name>
</gene>
<comment type="caution">
    <text evidence="1">The sequence shown here is derived from an EMBL/GenBank/DDBJ whole genome shotgun (WGS) entry which is preliminary data.</text>
</comment>
<dbReference type="EMBL" id="JACRAF010000069">
    <property type="protein sequence ID" value="MBI4924143.1"/>
    <property type="molecule type" value="Genomic_DNA"/>
</dbReference>
<dbReference type="InterPro" id="IPR037891">
    <property type="entry name" value="Cdil-like_sf"/>
</dbReference>
<accession>A0A933P0U3</accession>
<dbReference type="Gene3D" id="3.40.1590.10">
    <property type="entry name" value="NMB0488-like"/>
    <property type="match status" value="1"/>
</dbReference>
<dbReference type="Proteomes" id="UP000782610">
    <property type="component" value="Unassembled WGS sequence"/>
</dbReference>
<protein>
    <submittedName>
        <fullName evidence="1">Uncharacterized protein</fullName>
    </submittedName>
</protein>
<dbReference type="SUPFAM" id="SSF160207">
    <property type="entry name" value="NMB0488-like"/>
    <property type="match status" value="1"/>
</dbReference>